<gene>
    <name evidence="2" type="ORF">GUJ93_ZPchr0004g38257</name>
</gene>
<name>A0A8J5SEV3_ZIZPA</name>
<dbReference type="EMBL" id="JAAALK010000285">
    <property type="protein sequence ID" value="KAG8064949.1"/>
    <property type="molecule type" value="Genomic_DNA"/>
</dbReference>
<reference evidence="2" key="1">
    <citation type="journal article" date="2021" name="bioRxiv">
        <title>Whole Genome Assembly and Annotation of Northern Wild Rice, Zizania palustris L., Supports a Whole Genome Duplication in the Zizania Genus.</title>
        <authorList>
            <person name="Haas M."/>
            <person name="Kono T."/>
            <person name="Macchietto M."/>
            <person name="Millas R."/>
            <person name="McGilp L."/>
            <person name="Shao M."/>
            <person name="Duquette J."/>
            <person name="Hirsch C.N."/>
            <person name="Kimball J."/>
        </authorList>
    </citation>
    <scope>NUCLEOTIDE SEQUENCE</scope>
    <source>
        <tissue evidence="2">Fresh leaf tissue</tissue>
    </source>
</reference>
<protein>
    <submittedName>
        <fullName evidence="2">Uncharacterized protein</fullName>
    </submittedName>
</protein>
<dbReference type="Proteomes" id="UP000729402">
    <property type="component" value="Unassembled WGS sequence"/>
</dbReference>
<evidence type="ECO:0000313" key="3">
    <source>
        <dbReference type="Proteomes" id="UP000729402"/>
    </source>
</evidence>
<feature type="region of interest" description="Disordered" evidence="1">
    <location>
        <begin position="25"/>
        <end position="63"/>
    </location>
</feature>
<proteinExistence type="predicted"/>
<reference evidence="2" key="2">
    <citation type="submission" date="2021-02" db="EMBL/GenBank/DDBJ databases">
        <authorList>
            <person name="Kimball J.A."/>
            <person name="Haas M.W."/>
            <person name="Macchietto M."/>
            <person name="Kono T."/>
            <person name="Duquette J."/>
            <person name="Shao M."/>
        </authorList>
    </citation>
    <scope>NUCLEOTIDE SEQUENCE</scope>
    <source>
        <tissue evidence="2">Fresh leaf tissue</tissue>
    </source>
</reference>
<sequence length="132" mass="12888">MGWWQEGDSGDVVFIVGWRPLAGMWRGDGGEEGGATGDGDSGGETTAGDGGGETTAGDDGCGRVPGRCQWGPGARVALEAVAGEVAAGTGQGVAVGTGRGVAAGTGRVDAVGRWQRRTGVAAGRSGSNGRRG</sequence>
<dbReference type="AlphaFoldDB" id="A0A8J5SEV3"/>
<comment type="caution">
    <text evidence="2">The sequence shown here is derived from an EMBL/GenBank/DDBJ whole genome shotgun (WGS) entry which is preliminary data.</text>
</comment>
<keyword evidence="3" id="KW-1185">Reference proteome</keyword>
<evidence type="ECO:0000313" key="2">
    <source>
        <dbReference type="EMBL" id="KAG8064949.1"/>
    </source>
</evidence>
<organism evidence="2 3">
    <name type="scientific">Zizania palustris</name>
    <name type="common">Northern wild rice</name>
    <dbReference type="NCBI Taxonomy" id="103762"/>
    <lineage>
        <taxon>Eukaryota</taxon>
        <taxon>Viridiplantae</taxon>
        <taxon>Streptophyta</taxon>
        <taxon>Embryophyta</taxon>
        <taxon>Tracheophyta</taxon>
        <taxon>Spermatophyta</taxon>
        <taxon>Magnoliopsida</taxon>
        <taxon>Liliopsida</taxon>
        <taxon>Poales</taxon>
        <taxon>Poaceae</taxon>
        <taxon>BOP clade</taxon>
        <taxon>Oryzoideae</taxon>
        <taxon>Oryzeae</taxon>
        <taxon>Zizaniinae</taxon>
        <taxon>Zizania</taxon>
    </lineage>
</organism>
<accession>A0A8J5SEV3</accession>
<evidence type="ECO:0000256" key="1">
    <source>
        <dbReference type="SAM" id="MobiDB-lite"/>
    </source>
</evidence>
<feature type="compositionally biased region" description="Gly residues" evidence="1">
    <location>
        <begin position="32"/>
        <end position="42"/>
    </location>
</feature>